<dbReference type="AlphaFoldDB" id="A0A2A9P8I1"/>
<dbReference type="PANTHER" id="PTHR28083:SF1">
    <property type="entry name" value="GOOD FOR FULL DBP5 ACTIVITY PROTEIN 2"/>
    <property type="match status" value="1"/>
</dbReference>
<evidence type="ECO:0000313" key="3">
    <source>
        <dbReference type="EMBL" id="PFH57514.1"/>
    </source>
</evidence>
<protein>
    <recommendedName>
        <fullName evidence="2">Gfd2/YDR514C-like C-terminal domain-containing protein</fullName>
    </recommendedName>
</protein>
<dbReference type="GO" id="GO:0003676">
    <property type="term" value="F:nucleic acid binding"/>
    <property type="evidence" value="ECO:0007669"/>
    <property type="project" value="InterPro"/>
</dbReference>
<dbReference type="EMBL" id="LAZP02000399">
    <property type="protein sequence ID" value="PFH57514.1"/>
    <property type="molecule type" value="Genomic_DNA"/>
</dbReference>
<dbReference type="Pfam" id="PF21762">
    <property type="entry name" value="DEDDh_C"/>
    <property type="match status" value="1"/>
</dbReference>
<accession>A0A2A9P8I1</accession>
<evidence type="ECO:0000259" key="2">
    <source>
        <dbReference type="Pfam" id="PF21762"/>
    </source>
</evidence>
<dbReference type="InterPro" id="IPR012337">
    <property type="entry name" value="RNaseH-like_sf"/>
</dbReference>
<evidence type="ECO:0000313" key="4">
    <source>
        <dbReference type="Proteomes" id="UP000037136"/>
    </source>
</evidence>
<dbReference type="InterPro" id="IPR036397">
    <property type="entry name" value="RNaseH_sf"/>
</dbReference>
<dbReference type="PANTHER" id="PTHR28083">
    <property type="entry name" value="GOOD FOR FULL DBP5 ACTIVITY PROTEIN 2"/>
    <property type="match status" value="1"/>
</dbReference>
<name>A0A2A9P8I1_OPHUN</name>
<dbReference type="SUPFAM" id="SSF53098">
    <property type="entry name" value="Ribonuclease H-like"/>
    <property type="match status" value="1"/>
</dbReference>
<sequence>MEEPDPDLAAQLSLLQDVLGRAVTLQDPGIVIDNTEVMSAEPIPEPSWEHLHVKERSRKSRKPSKLPAQETPPPDLKGPETTSIDCSALPVGERLDRHVEFCPWKAIVAYPNTFIGKANRPRASPFFDTILEGRNWNFFYLHNPRKPGERPHLFVQTAQFEDFLREINSALMTALTIPPGVNKKKFCMDFGSDGTPQPRYLLQSDGRHSLEKISWPGVSESDLRGFKQASALAQDDFDSALKMISSTKNTDKSKKSQDRARQRALQRHSMMHQAQSFLGLHESIRSELHEDDSSSLPVVLVCMDVEALEAAPHPVSEIGIAILDTGRIRGIPSDAAGSGWWQFIEAYHLRTKEFSGMVNYKYVRGCPDAFDFGTSEFPTKSKLVDAVQSILKPYFEQNRGLVFIGHDTSSDLRYLSQIGLDVLDLPGMLCEIDSKALHQAWKNSDDGRSLEAVLSDLNIPNTNLHNAGNDAVFTLRAVIGLAVEQLRKTEAELKGEEYVPALWKN</sequence>
<feature type="compositionally biased region" description="Basic residues" evidence="1">
    <location>
        <begin position="55"/>
        <end position="64"/>
    </location>
</feature>
<evidence type="ECO:0000256" key="1">
    <source>
        <dbReference type="SAM" id="MobiDB-lite"/>
    </source>
</evidence>
<gene>
    <name evidence="3" type="ORF">XA68_14917</name>
</gene>
<organism evidence="3 4">
    <name type="scientific">Ophiocordyceps unilateralis</name>
    <name type="common">Zombie-ant fungus</name>
    <name type="synonym">Torrubia unilateralis</name>
    <dbReference type="NCBI Taxonomy" id="268505"/>
    <lineage>
        <taxon>Eukaryota</taxon>
        <taxon>Fungi</taxon>
        <taxon>Dikarya</taxon>
        <taxon>Ascomycota</taxon>
        <taxon>Pezizomycotina</taxon>
        <taxon>Sordariomycetes</taxon>
        <taxon>Hypocreomycetidae</taxon>
        <taxon>Hypocreales</taxon>
        <taxon>Ophiocordycipitaceae</taxon>
        <taxon>Ophiocordyceps</taxon>
    </lineage>
</organism>
<feature type="domain" description="Gfd2/YDR514C-like C-terminal" evidence="2">
    <location>
        <begin position="299"/>
        <end position="480"/>
    </location>
</feature>
<dbReference type="GO" id="GO:0005634">
    <property type="term" value="C:nucleus"/>
    <property type="evidence" value="ECO:0007669"/>
    <property type="project" value="TreeGrafter"/>
</dbReference>
<comment type="caution">
    <text evidence="3">The sequence shown here is derived from an EMBL/GenBank/DDBJ whole genome shotgun (WGS) entry which is preliminary data.</text>
</comment>
<proteinExistence type="predicted"/>
<feature type="region of interest" description="Disordered" evidence="1">
    <location>
        <begin position="37"/>
        <end position="83"/>
    </location>
</feature>
<reference evidence="3 4" key="2">
    <citation type="journal article" date="2017" name="Sci. Rep.">
        <title>Ant-infecting Ophiocordyceps genomes reveal a high diversity of potential behavioral manipulation genes and a possible major role for enterotoxins.</title>
        <authorList>
            <person name="de Bekker C."/>
            <person name="Ohm R.A."/>
            <person name="Evans H.C."/>
            <person name="Brachmann A."/>
            <person name="Hughes D.P."/>
        </authorList>
    </citation>
    <scope>NUCLEOTIDE SEQUENCE [LARGE SCALE GENOMIC DNA]</scope>
    <source>
        <strain evidence="3 4">SC16a</strain>
    </source>
</reference>
<dbReference type="OrthoDB" id="5953249at2759"/>
<dbReference type="InterPro" id="IPR048519">
    <property type="entry name" value="Gfd2/YDR514C-like_C"/>
</dbReference>
<dbReference type="InterPro" id="IPR040151">
    <property type="entry name" value="Gfd2/YDR514C-like"/>
</dbReference>
<keyword evidence="4" id="KW-1185">Reference proteome</keyword>
<reference evidence="3 4" key="1">
    <citation type="journal article" date="2015" name="BMC Genomics">
        <title>Gene expression during zombie ant biting behavior reflects the complexity underlying fungal parasitic behavioral manipulation.</title>
        <authorList>
            <person name="de Bekker C."/>
            <person name="Ohm R.A."/>
            <person name="Loreto R.G."/>
            <person name="Sebastian A."/>
            <person name="Albert I."/>
            <person name="Merrow M."/>
            <person name="Brachmann A."/>
            <person name="Hughes D.P."/>
        </authorList>
    </citation>
    <scope>NUCLEOTIDE SEQUENCE [LARGE SCALE GENOMIC DNA]</scope>
    <source>
        <strain evidence="3 4">SC16a</strain>
    </source>
</reference>
<dbReference type="STRING" id="268505.A0A2A9P8I1"/>
<dbReference type="Gene3D" id="3.30.420.10">
    <property type="entry name" value="Ribonuclease H-like superfamily/Ribonuclease H"/>
    <property type="match status" value="1"/>
</dbReference>
<dbReference type="Proteomes" id="UP000037136">
    <property type="component" value="Unassembled WGS sequence"/>
</dbReference>